<dbReference type="GO" id="GO:0008914">
    <property type="term" value="F:leucyl-tRNA--protein transferase activity"/>
    <property type="evidence" value="ECO:0007669"/>
    <property type="project" value="UniProtKB-UniRule"/>
</dbReference>
<comment type="catalytic activity">
    <reaction evidence="4">
        <text>N-terminal L-arginyl-[protein] + L-leucyl-tRNA(Leu) = N-terminal L-leucyl-L-arginyl-[protein] + tRNA(Leu) + H(+)</text>
        <dbReference type="Rhea" id="RHEA:50416"/>
        <dbReference type="Rhea" id="RHEA-COMP:9613"/>
        <dbReference type="Rhea" id="RHEA-COMP:9622"/>
        <dbReference type="Rhea" id="RHEA-COMP:12672"/>
        <dbReference type="Rhea" id="RHEA-COMP:12673"/>
        <dbReference type="ChEBI" id="CHEBI:15378"/>
        <dbReference type="ChEBI" id="CHEBI:64719"/>
        <dbReference type="ChEBI" id="CHEBI:78442"/>
        <dbReference type="ChEBI" id="CHEBI:78494"/>
        <dbReference type="ChEBI" id="CHEBI:133044"/>
        <dbReference type="EC" id="2.3.2.6"/>
    </reaction>
</comment>
<gene>
    <name evidence="4 5" type="primary">aat</name>
    <name evidence="5" type="ORF">KILIM_052_00150</name>
</gene>
<comment type="similarity">
    <text evidence="4">Belongs to the L/F-transferase family.</text>
</comment>
<comment type="subcellular location">
    <subcellularLocation>
        <location evidence="4">Cytoplasm</location>
    </subcellularLocation>
</comment>
<organism evidence="5 6">
    <name type="scientific">Kineosphaera limosa NBRC 100340</name>
    <dbReference type="NCBI Taxonomy" id="1184609"/>
    <lineage>
        <taxon>Bacteria</taxon>
        <taxon>Bacillati</taxon>
        <taxon>Actinomycetota</taxon>
        <taxon>Actinomycetes</taxon>
        <taxon>Micrococcales</taxon>
        <taxon>Dermatophilaceae</taxon>
        <taxon>Kineosphaera</taxon>
    </lineage>
</organism>
<keyword evidence="6" id="KW-1185">Reference proteome</keyword>
<dbReference type="GO" id="GO:0030163">
    <property type="term" value="P:protein catabolic process"/>
    <property type="evidence" value="ECO:0007669"/>
    <property type="project" value="UniProtKB-UniRule"/>
</dbReference>
<dbReference type="InterPro" id="IPR042221">
    <property type="entry name" value="Leu/Phe-tRNA_Trfase_N"/>
</dbReference>
<comment type="function">
    <text evidence="4">Functions in the N-end rule pathway of protein degradation where it conjugates Leu, Phe and, less efficiently, Met from aminoacyl-tRNAs to the N-termini of proteins containing an N-terminal arginine or lysine.</text>
</comment>
<comment type="caution">
    <text evidence="5">The sequence shown here is derived from an EMBL/GenBank/DDBJ whole genome shotgun (WGS) entry which is preliminary data.</text>
</comment>
<keyword evidence="1 4" id="KW-0963">Cytoplasm</keyword>
<keyword evidence="3 4" id="KW-0012">Acyltransferase</keyword>
<dbReference type="Gene3D" id="3.30.70.3550">
    <property type="entry name" value="Leucyl/phenylalanyl-tRNA-protein transferase, N-terminal domain"/>
    <property type="match status" value="1"/>
</dbReference>
<dbReference type="HAMAP" id="MF_00688">
    <property type="entry name" value="Leu_Phe_trans"/>
    <property type="match status" value="1"/>
</dbReference>
<dbReference type="EC" id="2.3.2.6" evidence="4"/>
<dbReference type="eggNOG" id="COG2360">
    <property type="taxonomic scope" value="Bacteria"/>
</dbReference>
<dbReference type="InterPro" id="IPR004616">
    <property type="entry name" value="Leu/Phe-tRNA_Trfase"/>
</dbReference>
<dbReference type="AlphaFoldDB" id="K6WXV1"/>
<evidence type="ECO:0000256" key="1">
    <source>
        <dbReference type="ARBA" id="ARBA00022490"/>
    </source>
</evidence>
<evidence type="ECO:0000256" key="3">
    <source>
        <dbReference type="ARBA" id="ARBA00023315"/>
    </source>
</evidence>
<dbReference type="InterPro" id="IPR016181">
    <property type="entry name" value="Acyl_CoA_acyltransferase"/>
</dbReference>
<protein>
    <recommendedName>
        <fullName evidence="4">Leucyl/phenylalanyl-tRNA--protein transferase</fullName>
        <ecNumber evidence="4">2.3.2.6</ecNumber>
    </recommendedName>
    <alternativeName>
        <fullName evidence="4">L/F-transferase</fullName>
    </alternativeName>
    <alternativeName>
        <fullName evidence="4">Leucyltransferase</fullName>
    </alternativeName>
    <alternativeName>
        <fullName evidence="4">Phenyalanyltransferase</fullName>
    </alternativeName>
</protein>
<keyword evidence="2 4" id="KW-0808">Transferase</keyword>
<dbReference type="EMBL" id="BAHD01000052">
    <property type="protein sequence ID" value="GAB96917.1"/>
    <property type="molecule type" value="Genomic_DNA"/>
</dbReference>
<dbReference type="PANTHER" id="PTHR30098:SF2">
    <property type="entry name" value="LEUCYL_PHENYLALANYL-TRNA--PROTEIN TRANSFERASE"/>
    <property type="match status" value="1"/>
</dbReference>
<dbReference type="NCBIfam" id="TIGR00667">
    <property type="entry name" value="aat"/>
    <property type="match status" value="1"/>
</dbReference>
<dbReference type="GO" id="GO:0005737">
    <property type="term" value="C:cytoplasm"/>
    <property type="evidence" value="ECO:0007669"/>
    <property type="project" value="UniProtKB-SubCell"/>
</dbReference>
<dbReference type="Pfam" id="PF03588">
    <property type="entry name" value="Leu_Phe_trans"/>
    <property type="match status" value="1"/>
</dbReference>
<comment type="catalytic activity">
    <reaction evidence="4">
        <text>N-terminal L-lysyl-[protein] + L-leucyl-tRNA(Leu) = N-terminal L-leucyl-L-lysyl-[protein] + tRNA(Leu) + H(+)</text>
        <dbReference type="Rhea" id="RHEA:12340"/>
        <dbReference type="Rhea" id="RHEA-COMP:9613"/>
        <dbReference type="Rhea" id="RHEA-COMP:9622"/>
        <dbReference type="Rhea" id="RHEA-COMP:12670"/>
        <dbReference type="Rhea" id="RHEA-COMP:12671"/>
        <dbReference type="ChEBI" id="CHEBI:15378"/>
        <dbReference type="ChEBI" id="CHEBI:65249"/>
        <dbReference type="ChEBI" id="CHEBI:78442"/>
        <dbReference type="ChEBI" id="CHEBI:78494"/>
        <dbReference type="ChEBI" id="CHEBI:133043"/>
        <dbReference type="EC" id="2.3.2.6"/>
    </reaction>
</comment>
<evidence type="ECO:0000256" key="2">
    <source>
        <dbReference type="ARBA" id="ARBA00022679"/>
    </source>
</evidence>
<dbReference type="SUPFAM" id="SSF55729">
    <property type="entry name" value="Acyl-CoA N-acyltransferases (Nat)"/>
    <property type="match status" value="1"/>
</dbReference>
<evidence type="ECO:0000313" key="6">
    <source>
        <dbReference type="Proteomes" id="UP000008366"/>
    </source>
</evidence>
<sequence length="246" mass="27376">MWTGPQAPNPDTYWVPLYRAMLHGQFVPDEAELLVIGPELQPDLVFAAYRNGLFPMGTQPDGKPPIGWWSPNPRGVLLPGELRVSRSLRRSAGRLHATVDQDFDAVVRGCADPDRSGRWITARVHEVYAELHRRGQAHSVEVWRDDELVGGLYGIGIGGLFAGESMFHRVTDASKVALMHLVERFFAGGDERRLIDVQWLTPHLGSLGCAAIARTEYLRRLGTALSLPEADWGQRRARGDTPTPPR</sequence>
<evidence type="ECO:0000313" key="5">
    <source>
        <dbReference type="EMBL" id="GAB96917.1"/>
    </source>
</evidence>
<name>K6WXV1_9MICO</name>
<evidence type="ECO:0000256" key="4">
    <source>
        <dbReference type="HAMAP-Rule" id="MF_00688"/>
    </source>
</evidence>
<dbReference type="Gene3D" id="3.40.630.70">
    <property type="entry name" value="Leucyl/phenylalanyl-tRNA-protein transferase, C-terminal domain"/>
    <property type="match status" value="1"/>
</dbReference>
<dbReference type="PANTHER" id="PTHR30098">
    <property type="entry name" value="LEUCYL/PHENYLALANYL-TRNA--PROTEIN TRANSFERASE"/>
    <property type="match status" value="1"/>
</dbReference>
<comment type="catalytic activity">
    <reaction evidence="4">
        <text>L-phenylalanyl-tRNA(Phe) + an N-terminal L-alpha-aminoacyl-[protein] = an N-terminal L-phenylalanyl-L-alpha-aminoacyl-[protein] + tRNA(Phe)</text>
        <dbReference type="Rhea" id="RHEA:43632"/>
        <dbReference type="Rhea" id="RHEA-COMP:9668"/>
        <dbReference type="Rhea" id="RHEA-COMP:9699"/>
        <dbReference type="Rhea" id="RHEA-COMP:10636"/>
        <dbReference type="Rhea" id="RHEA-COMP:10637"/>
        <dbReference type="ChEBI" id="CHEBI:78442"/>
        <dbReference type="ChEBI" id="CHEBI:78531"/>
        <dbReference type="ChEBI" id="CHEBI:78597"/>
        <dbReference type="ChEBI" id="CHEBI:83561"/>
        <dbReference type="EC" id="2.3.2.6"/>
    </reaction>
</comment>
<accession>K6WXV1</accession>
<dbReference type="InterPro" id="IPR042203">
    <property type="entry name" value="Leu/Phe-tRNA_Trfase_C"/>
</dbReference>
<dbReference type="STRING" id="1184609.KILIM_052_00150"/>
<dbReference type="Proteomes" id="UP000008366">
    <property type="component" value="Unassembled WGS sequence"/>
</dbReference>
<reference evidence="5 6" key="1">
    <citation type="submission" date="2012-08" db="EMBL/GenBank/DDBJ databases">
        <title>Whole genome shotgun sequence of Kineosphaera limosa NBRC 100340.</title>
        <authorList>
            <person name="Yoshida I."/>
            <person name="Isaki S."/>
            <person name="Hosoyama A."/>
            <person name="Tsuchikane K."/>
            <person name="Katsumata H."/>
            <person name="Ando Y."/>
            <person name="Ohji S."/>
            <person name="Hamada M."/>
            <person name="Tamura T."/>
            <person name="Yamazoe A."/>
            <person name="Yamazaki S."/>
            <person name="Fujita N."/>
        </authorList>
    </citation>
    <scope>NUCLEOTIDE SEQUENCE [LARGE SCALE GENOMIC DNA]</scope>
    <source>
        <strain evidence="5 6">NBRC 100340</strain>
    </source>
</reference>
<proteinExistence type="inferred from homology"/>